<reference evidence="3" key="1">
    <citation type="journal article" date="2020" name="mSystems">
        <title>Genome- and Community-Level Interaction Insights into Carbon Utilization and Element Cycling Functions of Hydrothermarchaeota in Hydrothermal Sediment.</title>
        <authorList>
            <person name="Zhou Z."/>
            <person name="Liu Y."/>
            <person name="Xu W."/>
            <person name="Pan J."/>
            <person name="Luo Z.H."/>
            <person name="Li M."/>
        </authorList>
    </citation>
    <scope>NUCLEOTIDE SEQUENCE [LARGE SCALE GENOMIC DNA]</scope>
    <source>
        <strain evidence="3">SpSt-754</strain>
    </source>
</reference>
<dbReference type="Pfam" id="PF00395">
    <property type="entry name" value="SLH"/>
    <property type="match status" value="1"/>
</dbReference>
<dbReference type="SUPFAM" id="SSF53187">
    <property type="entry name" value="Zn-dependent exopeptidases"/>
    <property type="match status" value="1"/>
</dbReference>
<keyword evidence="1" id="KW-0378">Hydrolase</keyword>
<dbReference type="InterPro" id="IPR002508">
    <property type="entry name" value="MurNAc-LAA_cat"/>
</dbReference>
<dbReference type="PROSITE" id="PS51272">
    <property type="entry name" value="SLH"/>
    <property type="match status" value="1"/>
</dbReference>
<dbReference type="InterPro" id="IPR001119">
    <property type="entry name" value="SLH_dom"/>
</dbReference>
<dbReference type="Gene3D" id="3.40.630.40">
    <property type="entry name" value="Zn-dependent exopeptidases"/>
    <property type="match status" value="1"/>
</dbReference>
<dbReference type="GO" id="GO:0030288">
    <property type="term" value="C:outer membrane-bounded periplasmic space"/>
    <property type="evidence" value="ECO:0007669"/>
    <property type="project" value="TreeGrafter"/>
</dbReference>
<name>A0A7V3KNW1_UNCW3</name>
<feature type="domain" description="SLH" evidence="2">
    <location>
        <begin position="201"/>
        <end position="267"/>
    </location>
</feature>
<dbReference type="InterPro" id="IPR050695">
    <property type="entry name" value="N-acetylmuramoyl_amidase_3"/>
</dbReference>
<protein>
    <recommendedName>
        <fullName evidence="2">SLH domain-containing protein</fullName>
    </recommendedName>
</protein>
<dbReference type="Pfam" id="PF01520">
    <property type="entry name" value="Amidase_3"/>
    <property type="match status" value="1"/>
</dbReference>
<dbReference type="SMART" id="SM00646">
    <property type="entry name" value="Ami_3"/>
    <property type="match status" value="1"/>
</dbReference>
<evidence type="ECO:0000313" key="3">
    <source>
        <dbReference type="EMBL" id="HGB36172.1"/>
    </source>
</evidence>
<gene>
    <name evidence="3" type="ORF">ENV38_04635</name>
</gene>
<sequence length="267" mass="28750">MKIGIDAGHGKDRDPGAIGPYGTKEADITQAIALQLGNYILALGQEAFLCDRSLYASERAVQASREKCDILISLHTNAGRSSAQGIEAWFAHGNEDGKRLASAILGVLIAETGAVSRGIKDDADWRPASDPNWTGGMGVLRYFPGPAVLLELLFISNPVEEKLLSSPEFQQKCAHAIACGVLDFLNSWKKGNQGSSNSSQAPDPFPDLSPTLWAGKARKIALALKDLGILTGYEDDTFRPEQPITRIEAASLIYRTLSYLGKLPPLE</sequence>
<dbReference type="CDD" id="cd02696">
    <property type="entry name" value="MurNAc-LAA"/>
    <property type="match status" value="1"/>
</dbReference>
<accession>A0A7V3KNW1</accession>
<dbReference type="PANTHER" id="PTHR30404:SF0">
    <property type="entry name" value="N-ACETYLMURAMOYL-L-ALANINE AMIDASE AMIC"/>
    <property type="match status" value="1"/>
</dbReference>
<dbReference type="AlphaFoldDB" id="A0A7V3KNW1"/>
<evidence type="ECO:0000259" key="2">
    <source>
        <dbReference type="PROSITE" id="PS51272"/>
    </source>
</evidence>
<evidence type="ECO:0000256" key="1">
    <source>
        <dbReference type="ARBA" id="ARBA00022801"/>
    </source>
</evidence>
<comment type="caution">
    <text evidence="3">The sequence shown here is derived from an EMBL/GenBank/DDBJ whole genome shotgun (WGS) entry which is preliminary data.</text>
</comment>
<dbReference type="GO" id="GO:0008745">
    <property type="term" value="F:N-acetylmuramoyl-L-alanine amidase activity"/>
    <property type="evidence" value="ECO:0007669"/>
    <property type="project" value="InterPro"/>
</dbReference>
<dbReference type="EMBL" id="DTGD01000169">
    <property type="protein sequence ID" value="HGB36172.1"/>
    <property type="molecule type" value="Genomic_DNA"/>
</dbReference>
<organism evidence="3">
    <name type="scientific">candidate division WOR-3 bacterium</name>
    <dbReference type="NCBI Taxonomy" id="2052148"/>
    <lineage>
        <taxon>Bacteria</taxon>
        <taxon>Bacteria division WOR-3</taxon>
    </lineage>
</organism>
<proteinExistence type="predicted"/>
<dbReference type="GO" id="GO:0009253">
    <property type="term" value="P:peptidoglycan catabolic process"/>
    <property type="evidence" value="ECO:0007669"/>
    <property type="project" value="InterPro"/>
</dbReference>
<dbReference type="PANTHER" id="PTHR30404">
    <property type="entry name" value="N-ACETYLMURAMOYL-L-ALANINE AMIDASE"/>
    <property type="match status" value="1"/>
</dbReference>